<feature type="region of interest" description="Disordered" evidence="1">
    <location>
        <begin position="1"/>
        <end position="37"/>
    </location>
</feature>
<evidence type="ECO:0000313" key="2">
    <source>
        <dbReference type="EMBL" id="ELQ40055.1"/>
    </source>
</evidence>
<organism evidence="2">
    <name type="scientific">Pyricularia oryzae (strain Y34)</name>
    <name type="common">Rice blast fungus</name>
    <name type="synonym">Magnaporthe oryzae</name>
    <dbReference type="NCBI Taxonomy" id="1143189"/>
    <lineage>
        <taxon>Eukaryota</taxon>
        <taxon>Fungi</taxon>
        <taxon>Dikarya</taxon>
        <taxon>Ascomycota</taxon>
        <taxon>Pezizomycotina</taxon>
        <taxon>Sordariomycetes</taxon>
        <taxon>Sordariomycetidae</taxon>
        <taxon>Magnaporthales</taxon>
        <taxon>Pyriculariaceae</taxon>
        <taxon>Pyricularia</taxon>
    </lineage>
</organism>
<feature type="compositionally biased region" description="Polar residues" evidence="1">
    <location>
        <begin position="53"/>
        <end position="70"/>
    </location>
</feature>
<evidence type="ECO:0000256" key="1">
    <source>
        <dbReference type="SAM" id="MobiDB-lite"/>
    </source>
</evidence>
<dbReference type="Proteomes" id="UP000011086">
    <property type="component" value="Unassembled WGS sequence"/>
</dbReference>
<gene>
    <name evidence="2" type="ORF">OOU_Y34scaffold00462g9</name>
</gene>
<feature type="region of interest" description="Disordered" evidence="1">
    <location>
        <begin position="49"/>
        <end position="72"/>
    </location>
</feature>
<protein>
    <submittedName>
        <fullName evidence="2">Uncharacterized protein</fullName>
    </submittedName>
</protein>
<name>A0AA97P0Y2_PYRO3</name>
<reference evidence="2" key="1">
    <citation type="journal article" date="2012" name="PLoS Genet.">
        <title>Comparative analysis of the genomes of two field isolates of the rice blast fungus Magnaporthe oryzae.</title>
        <authorList>
            <person name="Xue M."/>
            <person name="Yang J."/>
            <person name="Li Z."/>
            <person name="Hu S."/>
            <person name="Yao N."/>
            <person name="Dean R.A."/>
            <person name="Zhao W."/>
            <person name="Shen M."/>
            <person name="Zhang H."/>
            <person name="Li C."/>
            <person name="Liu L."/>
            <person name="Cao L."/>
            <person name="Xu X."/>
            <person name="Xing Y."/>
            <person name="Hsiang T."/>
            <person name="Zhang Z."/>
            <person name="Xu J.R."/>
            <person name="Peng Y.L."/>
        </authorList>
    </citation>
    <scope>NUCLEOTIDE SEQUENCE</scope>
    <source>
        <strain evidence="2">Y34</strain>
    </source>
</reference>
<proteinExistence type="predicted"/>
<dbReference type="EMBL" id="JH793724">
    <property type="protein sequence ID" value="ELQ40055.1"/>
    <property type="molecule type" value="Genomic_DNA"/>
</dbReference>
<sequence>MADDLFAINISGDEDDNSPLADQQCPAAKPQSRQDKLRQTEEAFQALKATYSPKIQNGDSSNPRSLTNHTALPPNKIQHQISFPLTPASSTTTTVSKMLSQDLVHAVEELYFYRRYAEAAEFAGRVLAQPEVLDADTRTLLTRYQERCRLKTEG</sequence>
<dbReference type="AlphaFoldDB" id="A0AA97P0Y2"/>
<accession>A0AA97P0Y2</accession>